<name>A0ABD3GIT9_9MARC</name>
<evidence type="ECO:0000313" key="2">
    <source>
        <dbReference type="Proteomes" id="UP001633002"/>
    </source>
</evidence>
<comment type="caution">
    <text evidence="1">The sequence shown here is derived from an EMBL/GenBank/DDBJ whole genome shotgun (WGS) entry which is preliminary data.</text>
</comment>
<reference evidence="1 2" key="1">
    <citation type="submission" date="2024-09" db="EMBL/GenBank/DDBJ databases">
        <title>Chromosome-scale assembly of Riccia sorocarpa.</title>
        <authorList>
            <person name="Paukszto L."/>
        </authorList>
    </citation>
    <scope>NUCLEOTIDE SEQUENCE [LARGE SCALE GENOMIC DNA]</scope>
    <source>
        <strain evidence="1">LP-2024</strain>
        <tissue evidence="1">Aerial parts of the thallus</tissue>
    </source>
</reference>
<gene>
    <name evidence="1" type="ORF">R1sor_020891</name>
</gene>
<keyword evidence="2" id="KW-1185">Reference proteome</keyword>
<dbReference type="AlphaFoldDB" id="A0ABD3GIT9"/>
<evidence type="ECO:0000313" key="1">
    <source>
        <dbReference type="EMBL" id="KAL3677935.1"/>
    </source>
</evidence>
<dbReference type="EMBL" id="JBJQOH010000007">
    <property type="protein sequence ID" value="KAL3677935.1"/>
    <property type="molecule type" value="Genomic_DNA"/>
</dbReference>
<protein>
    <submittedName>
        <fullName evidence="1">Uncharacterized protein</fullName>
    </submittedName>
</protein>
<accession>A0ABD3GIT9</accession>
<dbReference type="Proteomes" id="UP001633002">
    <property type="component" value="Unassembled WGS sequence"/>
</dbReference>
<proteinExistence type="predicted"/>
<organism evidence="1 2">
    <name type="scientific">Riccia sorocarpa</name>
    <dbReference type="NCBI Taxonomy" id="122646"/>
    <lineage>
        <taxon>Eukaryota</taxon>
        <taxon>Viridiplantae</taxon>
        <taxon>Streptophyta</taxon>
        <taxon>Embryophyta</taxon>
        <taxon>Marchantiophyta</taxon>
        <taxon>Marchantiopsida</taxon>
        <taxon>Marchantiidae</taxon>
        <taxon>Marchantiales</taxon>
        <taxon>Ricciaceae</taxon>
        <taxon>Riccia</taxon>
    </lineage>
</organism>
<sequence length="354" mass="40594">MDGKIRKVDTHAKRLLWEDGDRHVGDLTKVDGAELAVWEERRFKGAERNSVKAAYSKTLMQLTTLEDTRLHKDEKINWFFEDASDPYKLWEWKISGRQKMEQQNPPIEENACRCYCAVGRLIQPCKITEEPVSNCLYNPEEVIKFKVGHGKTIRVRAGDLPEGARELAKCRWANDCAFFAAANDQIRRMLTSNKILITEKLQRWSGVANTDPGYTKRWAKIWRPGRARKESYLLWSICLRIVPTNAWRFPSLPRSDSQRWCKRCRSGADEDIILLGMSEGPRYLEKAVKIHNKGDETEDTMEAQMQPYIACREDPQGAENTSGVVGDVARGHTVGNMGVEYTPQAARPEVDEFN</sequence>